<comment type="catalytic activity">
    <reaction evidence="8">
        <text>apo-[ACP] + CoA = holo-[ACP] + adenosine 3',5'-bisphosphate + H(+)</text>
        <dbReference type="Rhea" id="RHEA:12068"/>
        <dbReference type="Rhea" id="RHEA-COMP:9685"/>
        <dbReference type="Rhea" id="RHEA-COMP:9690"/>
        <dbReference type="ChEBI" id="CHEBI:15378"/>
        <dbReference type="ChEBI" id="CHEBI:29999"/>
        <dbReference type="ChEBI" id="CHEBI:57287"/>
        <dbReference type="ChEBI" id="CHEBI:58343"/>
        <dbReference type="ChEBI" id="CHEBI:64479"/>
        <dbReference type="EC" id="2.7.8.7"/>
    </reaction>
</comment>
<dbReference type="PATRIC" id="fig|946483.4.peg.2547"/>
<keyword evidence="5 8" id="KW-0460">Magnesium</keyword>
<dbReference type="KEGG" id="cbx:Cenrod_2521"/>
<dbReference type="GO" id="GO:0006633">
    <property type="term" value="P:fatty acid biosynthetic process"/>
    <property type="evidence" value="ECO:0007669"/>
    <property type="project" value="UniProtKB-UniRule"/>
</dbReference>
<protein>
    <recommendedName>
        <fullName evidence="8">Holo-[acyl-carrier-protein] synthase</fullName>
        <shortName evidence="8">Holo-ACP synthase</shortName>
        <ecNumber evidence="8">2.7.8.7</ecNumber>
    </recommendedName>
    <alternativeName>
        <fullName evidence="8">4'-phosphopantetheinyl transferase AcpS</fullName>
    </alternativeName>
</protein>
<dbReference type="EC" id="2.7.8.7" evidence="8"/>
<evidence type="ECO:0000313" key="10">
    <source>
        <dbReference type="EMBL" id="AGX88575.1"/>
    </source>
</evidence>
<evidence type="ECO:0000256" key="7">
    <source>
        <dbReference type="ARBA" id="ARBA00023160"/>
    </source>
</evidence>
<keyword evidence="6 8" id="KW-0443">Lipid metabolism</keyword>
<accession>U5NB83</accession>
<evidence type="ECO:0000256" key="1">
    <source>
        <dbReference type="ARBA" id="ARBA00022516"/>
    </source>
</evidence>
<evidence type="ECO:0000256" key="2">
    <source>
        <dbReference type="ARBA" id="ARBA00022679"/>
    </source>
</evidence>
<gene>
    <name evidence="8 10" type="primary">acpS</name>
    <name evidence="10" type="ORF">Cenrod_2521</name>
</gene>
<proteinExistence type="inferred from homology"/>
<dbReference type="EMBL" id="CP004885">
    <property type="protein sequence ID" value="AGX88575.1"/>
    <property type="molecule type" value="Genomic_DNA"/>
</dbReference>
<keyword evidence="11" id="KW-1185">Reference proteome</keyword>
<dbReference type="AlphaFoldDB" id="U5NB83"/>
<dbReference type="STRING" id="946483.Cenrod_2521"/>
<dbReference type="OrthoDB" id="517356at2"/>
<dbReference type="InterPro" id="IPR008278">
    <property type="entry name" value="4-PPantetheinyl_Trfase_dom"/>
</dbReference>
<dbReference type="NCBIfam" id="TIGR00516">
    <property type="entry name" value="acpS"/>
    <property type="match status" value="1"/>
</dbReference>
<comment type="subcellular location">
    <subcellularLocation>
        <location evidence="8">Cytoplasm</location>
    </subcellularLocation>
</comment>
<comment type="similarity">
    <text evidence="8">Belongs to the P-Pant transferase superfamily. AcpS family.</text>
</comment>
<dbReference type="GO" id="GO:0005737">
    <property type="term" value="C:cytoplasm"/>
    <property type="evidence" value="ECO:0007669"/>
    <property type="project" value="UniProtKB-SubCell"/>
</dbReference>
<sequence length="135" mass="15037">MLYGVGTDLCDIRRVRGVVERHGEHFALKILGEAELAVWTARSQRNEERGLRYLATRFSAKESFSKAIGLGMHGPMTWRACEIVNRPGGQPHIVLHGPLREWFDARQLVAHLSLSDEGDYASSFCIVERCDGGAA</sequence>
<dbReference type="GO" id="GO:0000287">
    <property type="term" value="F:magnesium ion binding"/>
    <property type="evidence" value="ECO:0007669"/>
    <property type="project" value="UniProtKB-UniRule"/>
</dbReference>
<keyword evidence="7 8" id="KW-0275">Fatty acid biosynthesis</keyword>
<evidence type="ECO:0000259" key="9">
    <source>
        <dbReference type="Pfam" id="PF01648"/>
    </source>
</evidence>
<dbReference type="InterPro" id="IPR004568">
    <property type="entry name" value="Ppantetheine-prot_Trfase_dom"/>
</dbReference>
<dbReference type="InterPro" id="IPR037143">
    <property type="entry name" value="4-PPantetheinyl_Trfase_dom_sf"/>
</dbReference>
<evidence type="ECO:0000256" key="4">
    <source>
        <dbReference type="ARBA" id="ARBA00022832"/>
    </source>
</evidence>
<evidence type="ECO:0000313" key="11">
    <source>
        <dbReference type="Proteomes" id="UP000017184"/>
    </source>
</evidence>
<dbReference type="Gene3D" id="3.90.470.20">
    <property type="entry name" value="4'-phosphopantetheinyl transferase domain"/>
    <property type="match status" value="1"/>
</dbReference>
<reference evidence="10 11" key="1">
    <citation type="journal article" date="2013" name="Genome Biol.">
        <title>Genomic analysis reveals key aspects of prokaryotic symbiosis in the phototrophic consortium "Chlorochromatium aggregatum".</title>
        <authorList>
            <person name="Liu Z."/>
            <person name="Muller J."/>
            <person name="Li T."/>
            <person name="Alvey R.M."/>
            <person name="Vogl K."/>
            <person name="Frigaard N.U."/>
            <person name="Rockwell N.C."/>
            <person name="Boyd E.S."/>
            <person name="Tomsho L.P."/>
            <person name="Schuster S.C."/>
            <person name="Henke P."/>
            <person name="Rohde M."/>
            <person name="Overmann J."/>
            <person name="Bryant D.A."/>
        </authorList>
    </citation>
    <scope>NUCLEOTIDE SEQUENCE [LARGE SCALE GENOMIC DNA]</scope>
    <source>
        <strain evidence="10">CR</strain>
    </source>
</reference>
<feature type="binding site" evidence="8">
    <location>
        <position position="8"/>
    </location>
    <ligand>
        <name>Mg(2+)</name>
        <dbReference type="ChEBI" id="CHEBI:18420"/>
    </ligand>
</feature>
<comment type="cofactor">
    <cofactor evidence="8">
        <name>Mg(2+)</name>
        <dbReference type="ChEBI" id="CHEBI:18420"/>
    </cofactor>
</comment>
<keyword evidence="2 8" id="KW-0808">Transferase</keyword>
<dbReference type="SUPFAM" id="SSF56214">
    <property type="entry name" value="4'-phosphopantetheinyl transferase"/>
    <property type="match status" value="1"/>
</dbReference>
<dbReference type="GO" id="GO:0008897">
    <property type="term" value="F:holo-[acyl-carrier-protein] synthase activity"/>
    <property type="evidence" value="ECO:0007669"/>
    <property type="project" value="UniProtKB-UniRule"/>
</dbReference>
<keyword evidence="1 8" id="KW-0444">Lipid biosynthesis</keyword>
<evidence type="ECO:0000256" key="3">
    <source>
        <dbReference type="ARBA" id="ARBA00022723"/>
    </source>
</evidence>
<dbReference type="RefSeq" id="WP_022776513.1">
    <property type="nucleotide sequence ID" value="NC_022576.1"/>
</dbReference>
<dbReference type="Proteomes" id="UP000017184">
    <property type="component" value="Chromosome"/>
</dbReference>
<keyword evidence="3 8" id="KW-0479">Metal-binding</keyword>
<dbReference type="eggNOG" id="COG0736">
    <property type="taxonomic scope" value="Bacteria"/>
</dbReference>
<dbReference type="Pfam" id="PF01648">
    <property type="entry name" value="ACPS"/>
    <property type="match status" value="1"/>
</dbReference>
<feature type="domain" description="4'-phosphopantetheinyl transferase" evidence="9">
    <location>
        <begin position="4"/>
        <end position="121"/>
    </location>
</feature>
<dbReference type="InterPro" id="IPR002582">
    <property type="entry name" value="ACPS"/>
</dbReference>
<evidence type="ECO:0000256" key="5">
    <source>
        <dbReference type="ARBA" id="ARBA00022842"/>
    </source>
</evidence>
<keyword evidence="4 8" id="KW-0276">Fatty acid metabolism</keyword>
<dbReference type="HAMAP" id="MF_00101">
    <property type="entry name" value="AcpS"/>
    <property type="match status" value="1"/>
</dbReference>
<feature type="binding site" evidence="8">
    <location>
        <position position="62"/>
    </location>
    <ligand>
        <name>Mg(2+)</name>
        <dbReference type="ChEBI" id="CHEBI:18420"/>
    </ligand>
</feature>
<evidence type="ECO:0000256" key="6">
    <source>
        <dbReference type="ARBA" id="ARBA00023098"/>
    </source>
</evidence>
<organism evidence="10 11">
    <name type="scientific">Candidatus Symbiobacter mobilis CR</name>
    <dbReference type="NCBI Taxonomy" id="946483"/>
    <lineage>
        <taxon>Bacteria</taxon>
        <taxon>Pseudomonadati</taxon>
        <taxon>Pseudomonadota</taxon>
        <taxon>Betaproteobacteria</taxon>
        <taxon>Burkholderiales</taxon>
        <taxon>Comamonadaceae</taxon>
    </lineage>
</organism>
<dbReference type="HOGENOM" id="CLU_089696_3_1_4"/>
<name>U5NB83_9BURK</name>
<keyword evidence="8" id="KW-0963">Cytoplasm</keyword>
<dbReference type="NCBIfam" id="TIGR00556">
    <property type="entry name" value="pantethn_trn"/>
    <property type="match status" value="1"/>
</dbReference>
<comment type="function">
    <text evidence="8">Transfers the 4'-phosphopantetheine moiety from coenzyme A to a Ser of acyl-carrier-protein.</text>
</comment>
<evidence type="ECO:0000256" key="8">
    <source>
        <dbReference type="HAMAP-Rule" id="MF_00101"/>
    </source>
</evidence>